<dbReference type="InterPro" id="IPR011008">
    <property type="entry name" value="Dimeric_a/b-barrel"/>
</dbReference>
<dbReference type="AlphaFoldDB" id="A0A930XX47"/>
<dbReference type="SUPFAM" id="SSF54909">
    <property type="entry name" value="Dimeric alpha+beta barrel"/>
    <property type="match status" value="1"/>
</dbReference>
<dbReference type="EMBL" id="JADHEC010000048">
    <property type="protein sequence ID" value="MBF2709862.1"/>
    <property type="molecule type" value="Genomic_DNA"/>
</dbReference>
<dbReference type="NCBIfam" id="TIGR02118">
    <property type="entry name" value="EthD family reductase"/>
    <property type="match status" value="1"/>
</dbReference>
<accession>A0A930XX47</accession>
<protein>
    <submittedName>
        <fullName evidence="2">EthD family reductase</fullName>
    </submittedName>
</protein>
<organism evidence="2 3">
    <name type="scientific">Flavobacterium soyangense</name>
    <dbReference type="NCBI Taxonomy" id="2023265"/>
    <lineage>
        <taxon>Bacteria</taxon>
        <taxon>Pseudomonadati</taxon>
        <taxon>Bacteroidota</taxon>
        <taxon>Flavobacteriia</taxon>
        <taxon>Flavobacteriales</taxon>
        <taxon>Flavobacteriaceae</taxon>
        <taxon>Flavobacterium</taxon>
    </lineage>
</organism>
<feature type="domain" description="EthD" evidence="1">
    <location>
        <begin position="12"/>
        <end position="93"/>
    </location>
</feature>
<dbReference type="PANTHER" id="PTHR40260:SF2">
    <property type="entry name" value="BLR8190 PROTEIN"/>
    <property type="match status" value="1"/>
</dbReference>
<evidence type="ECO:0000313" key="2">
    <source>
        <dbReference type="EMBL" id="MBF2709862.1"/>
    </source>
</evidence>
<dbReference type="InterPro" id="IPR009799">
    <property type="entry name" value="EthD_dom"/>
</dbReference>
<keyword evidence="3" id="KW-1185">Reference proteome</keyword>
<dbReference type="PANTHER" id="PTHR40260">
    <property type="entry name" value="BLR8190 PROTEIN"/>
    <property type="match status" value="1"/>
</dbReference>
<dbReference type="Proteomes" id="UP000646211">
    <property type="component" value="Unassembled WGS sequence"/>
</dbReference>
<proteinExistence type="predicted"/>
<dbReference type="GO" id="GO:0016491">
    <property type="term" value="F:oxidoreductase activity"/>
    <property type="evidence" value="ECO:0007669"/>
    <property type="project" value="InterPro"/>
</dbReference>
<reference evidence="2" key="1">
    <citation type="submission" date="2020-11" db="EMBL/GenBank/DDBJ databases">
        <title>Genome of Flavobacterium soyangense.</title>
        <authorList>
            <person name="Liu Q."/>
            <person name="Xin Y.-H."/>
        </authorList>
    </citation>
    <scope>NUCLEOTIDE SEQUENCE</scope>
    <source>
        <strain evidence="2">CGMCC 1.13493</strain>
    </source>
</reference>
<dbReference type="Pfam" id="PF07110">
    <property type="entry name" value="EthD"/>
    <property type="match status" value="1"/>
</dbReference>
<sequence length="107" mass="12177">MNTISILYPNKLDSEFNFQYYTEIHMPRSIQLLSTHPGFKGVSVERGVGTAETGTEVPYIALCHFTFDTVQSFIEAFTPHAMELQGDMKNFTEIIPIIQFNDILISQ</sequence>
<gene>
    <name evidence="2" type="ORF">IR213_14885</name>
</gene>
<dbReference type="RefSeq" id="WP_194313094.1">
    <property type="nucleotide sequence ID" value="NZ_JADHEC010000048.1"/>
</dbReference>
<comment type="caution">
    <text evidence="2">The sequence shown here is derived from an EMBL/GenBank/DDBJ whole genome shotgun (WGS) entry which is preliminary data.</text>
</comment>
<name>A0A930XX47_9FLAO</name>
<dbReference type="Gene3D" id="3.30.70.100">
    <property type="match status" value="1"/>
</dbReference>
<evidence type="ECO:0000259" key="1">
    <source>
        <dbReference type="Pfam" id="PF07110"/>
    </source>
</evidence>
<evidence type="ECO:0000313" key="3">
    <source>
        <dbReference type="Proteomes" id="UP000646211"/>
    </source>
</evidence>